<name>A0A8X6UBZ9_NEPPI</name>
<organism evidence="2 3">
    <name type="scientific">Nephila pilipes</name>
    <name type="common">Giant wood spider</name>
    <name type="synonym">Nephila maculata</name>
    <dbReference type="NCBI Taxonomy" id="299642"/>
    <lineage>
        <taxon>Eukaryota</taxon>
        <taxon>Metazoa</taxon>
        <taxon>Ecdysozoa</taxon>
        <taxon>Arthropoda</taxon>
        <taxon>Chelicerata</taxon>
        <taxon>Arachnida</taxon>
        <taxon>Araneae</taxon>
        <taxon>Araneomorphae</taxon>
        <taxon>Entelegynae</taxon>
        <taxon>Araneoidea</taxon>
        <taxon>Nephilidae</taxon>
        <taxon>Nephila</taxon>
    </lineage>
</organism>
<dbReference type="EMBL" id="BMAW01123172">
    <property type="protein sequence ID" value="GFU02114.1"/>
    <property type="molecule type" value="Genomic_DNA"/>
</dbReference>
<keyword evidence="3" id="KW-1185">Reference proteome</keyword>
<sequence length="120" mass="13574">MVHTSLILHLLDPIPFWLNPEKANPVSSVKKKLVRSSTWFQMIRTCRGGRRVSSQLADKNLPTPLKSILAPTSPKPEFFERLLQAEWTDTWVEEARIANPSKASTSSLNTSVPPPESHWD</sequence>
<evidence type="ECO:0000313" key="3">
    <source>
        <dbReference type="Proteomes" id="UP000887013"/>
    </source>
</evidence>
<reference evidence="2" key="1">
    <citation type="submission" date="2020-08" db="EMBL/GenBank/DDBJ databases">
        <title>Multicomponent nature underlies the extraordinary mechanical properties of spider dragline silk.</title>
        <authorList>
            <person name="Kono N."/>
            <person name="Nakamura H."/>
            <person name="Mori M."/>
            <person name="Yoshida Y."/>
            <person name="Ohtoshi R."/>
            <person name="Malay A.D."/>
            <person name="Moran D.A.P."/>
            <person name="Tomita M."/>
            <person name="Numata K."/>
            <person name="Arakawa K."/>
        </authorList>
    </citation>
    <scope>NUCLEOTIDE SEQUENCE</scope>
</reference>
<comment type="caution">
    <text evidence="2">The sequence shown here is derived from an EMBL/GenBank/DDBJ whole genome shotgun (WGS) entry which is preliminary data.</text>
</comment>
<gene>
    <name evidence="2" type="ORF">NPIL_353961</name>
</gene>
<accession>A0A8X6UBZ9</accession>
<evidence type="ECO:0000313" key="2">
    <source>
        <dbReference type="EMBL" id="GFU02114.1"/>
    </source>
</evidence>
<dbReference type="OrthoDB" id="10553442at2759"/>
<dbReference type="AlphaFoldDB" id="A0A8X6UBZ9"/>
<proteinExistence type="predicted"/>
<evidence type="ECO:0000256" key="1">
    <source>
        <dbReference type="SAM" id="MobiDB-lite"/>
    </source>
</evidence>
<feature type="compositionally biased region" description="Polar residues" evidence="1">
    <location>
        <begin position="101"/>
        <end position="111"/>
    </location>
</feature>
<feature type="region of interest" description="Disordered" evidence="1">
    <location>
        <begin position="98"/>
        <end position="120"/>
    </location>
</feature>
<protein>
    <submittedName>
        <fullName evidence="2">Uncharacterized protein</fullName>
    </submittedName>
</protein>
<dbReference type="Proteomes" id="UP000887013">
    <property type="component" value="Unassembled WGS sequence"/>
</dbReference>